<dbReference type="InterPro" id="IPR036291">
    <property type="entry name" value="NAD(P)-bd_dom_sf"/>
</dbReference>
<gene>
    <name evidence="4" type="ORF">G9U52_29695</name>
</gene>
<comment type="similarity">
    <text evidence="1 3">Belongs to the short-chain dehydrogenases/reductases (SDR) family.</text>
</comment>
<dbReference type="PRINTS" id="PR00080">
    <property type="entry name" value="SDRFAMILY"/>
</dbReference>
<accession>A0ABX0JDH2</accession>
<sequence>MELKDRIAVVTGGSQGIGFATVQALAKESVKVIALVRDLDVLNQSLDSLGAASKAQITGIRTDVRDENDVQQTFKQIITEFGHIDILVNCAGVSMSDKKRLEDSDTAEWKRIIDTNLTGTYLMCREALPLMISRNSGFIINILSTAAYKSSSGNSLYAASKFGVRALTEAMIEENRRSGIRISSISPGAVDTPIWNHKTNFVTPEDRATMLRPEDISSLVMYLLCLPMTVHIENMTVTPWLR</sequence>
<dbReference type="Proteomes" id="UP001165962">
    <property type="component" value="Unassembled WGS sequence"/>
</dbReference>
<evidence type="ECO:0000256" key="3">
    <source>
        <dbReference type="RuleBase" id="RU000363"/>
    </source>
</evidence>
<dbReference type="RefSeq" id="WP_166154512.1">
    <property type="nucleotide sequence ID" value="NZ_JAAOIW010000015.1"/>
</dbReference>
<comment type="caution">
    <text evidence="4">The sequence shown here is derived from an EMBL/GenBank/DDBJ whole genome shotgun (WGS) entry which is preliminary data.</text>
</comment>
<keyword evidence="5" id="KW-1185">Reference proteome</keyword>
<reference evidence="4" key="1">
    <citation type="submission" date="2020-03" db="EMBL/GenBank/DDBJ databases">
        <title>Draft sequencing of Paenibacilllus sp. S3N08.</title>
        <authorList>
            <person name="Kim D.-U."/>
        </authorList>
    </citation>
    <scope>NUCLEOTIDE SEQUENCE</scope>
    <source>
        <strain evidence="4">S3N08</strain>
    </source>
</reference>
<proteinExistence type="inferred from homology"/>
<evidence type="ECO:0000313" key="4">
    <source>
        <dbReference type="EMBL" id="NHN33998.1"/>
    </source>
</evidence>
<dbReference type="PANTHER" id="PTHR43115:SF4">
    <property type="entry name" value="DEHYDROGENASE_REDUCTASE SDR FAMILY MEMBER 11"/>
    <property type="match status" value="1"/>
</dbReference>
<dbReference type="PRINTS" id="PR00081">
    <property type="entry name" value="GDHRDH"/>
</dbReference>
<dbReference type="InterPro" id="IPR002347">
    <property type="entry name" value="SDR_fam"/>
</dbReference>
<keyword evidence="2" id="KW-0560">Oxidoreductase</keyword>
<dbReference type="Gene3D" id="3.40.50.720">
    <property type="entry name" value="NAD(P)-binding Rossmann-like Domain"/>
    <property type="match status" value="1"/>
</dbReference>
<name>A0ABX0JDH2_9BACL</name>
<evidence type="ECO:0000256" key="1">
    <source>
        <dbReference type="ARBA" id="ARBA00006484"/>
    </source>
</evidence>
<dbReference type="EMBL" id="JAAOIW010000015">
    <property type="protein sequence ID" value="NHN33998.1"/>
    <property type="molecule type" value="Genomic_DNA"/>
</dbReference>
<dbReference type="SUPFAM" id="SSF51735">
    <property type="entry name" value="NAD(P)-binding Rossmann-fold domains"/>
    <property type="match status" value="1"/>
</dbReference>
<protein>
    <submittedName>
        <fullName evidence="4">SDR family oxidoreductase</fullName>
    </submittedName>
</protein>
<evidence type="ECO:0000256" key="2">
    <source>
        <dbReference type="ARBA" id="ARBA00023002"/>
    </source>
</evidence>
<dbReference type="CDD" id="cd05233">
    <property type="entry name" value="SDR_c"/>
    <property type="match status" value="1"/>
</dbReference>
<dbReference type="PANTHER" id="PTHR43115">
    <property type="entry name" value="DEHYDROGENASE/REDUCTASE SDR FAMILY MEMBER 11"/>
    <property type="match status" value="1"/>
</dbReference>
<evidence type="ECO:0000313" key="5">
    <source>
        <dbReference type="Proteomes" id="UP001165962"/>
    </source>
</evidence>
<dbReference type="Pfam" id="PF00106">
    <property type="entry name" value="adh_short"/>
    <property type="match status" value="1"/>
</dbReference>
<organism evidence="4 5">
    <name type="scientific">Paenibacillus agricola</name>
    <dbReference type="NCBI Taxonomy" id="2716264"/>
    <lineage>
        <taxon>Bacteria</taxon>
        <taxon>Bacillati</taxon>
        <taxon>Bacillota</taxon>
        <taxon>Bacilli</taxon>
        <taxon>Bacillales</taxon>
        <taxon>Paenibacillaceae</taxon>
        <taxon>Paenibacillus</taxon>
    </lineage>
</organism>